<dbReference type="PANTHER" id="PTHR22911:SF76">
    <property type="entry name" value="EAMA DOMAIN-CONTAINING PROTEIN"/>
    <property type="match status" value="1"/>
</dbReference>
<feature type="transmembrane region" description="Helical" evidence="1">
    <location>
        <begin position="36"/>
        <end position="54"/>
    </location>
</feature>
<evidence type="ECO:0000256" key="1">
    <source>
        <dbReference type="SAM" id="Phobius"/>
    </source>
</evidence>
<evidence type="ECO:0000313" key="4">
    <source>
        <dbReference type="Proteomes" id="UP000001037"/>
    </source>
</evidence>
<dbReference type="HOGENOM" id="CLU_033863_0_2_2"/>
<dbReference type="AlphaFoldDB" id="G0EDR8"/>
<dbReference type="Proteomes" id="UP000001037">
    <property type="component" value="Chromosome"/>
</dbReference>
<dbReference type="OrthoDB" id="214554at2157"/>
<keyword evidence="1" id="KW-1133">Transmembrane helix</keyword>
<feature type="transmembrane region" description="Helical" evidence="1">
    <location>
        <begin position="172"/>
        <end position="192"/>
    </location>
</feature>
<feature type="transmembrane region" description="Helical" evidence="1">
    <location>
        <begin position="142"/>
        <end position="160"/>
    </location>
</feature>
<dbReference type="GO" id="GO:0016020">
    <property type="term" value="C:membrane"/>
    <property type="evidence" value="ECO:0007669"/>
    <property type="project" value="InterPro"/>
</dbReference>
<protein>
    <recommendedName>
        <fullName evidence="2">EamA domain-containing protein</fullName>
    </recommendedName>
</protein>
<dbReference type="STRING" id="694429.Pyrfu_0818"/>
<feature type="transmembrane region" description="Helical" evidence="1">
    <location>
        <begin position="204"/>
        <end position="226"/>
    </location>
</feature>
<reference evidence="3 4" key="1">
    <citation type="journal article" date="2011" name="Stand. Genomic Sci.">
        <title>Complete genome sequence of the hyperthermophilic chemolithoautotroph Pyrolobus fumarii type strain (1A).</title>
        <authorList>
            <person name="Anderson I."/>
            <person name="Goker M."/>
            <person name="Nolan M."/>
            <person name="Lucas S."/>
            <person name="Hammon N."/>
            <person name="Deshpande S."/>
            <person name="Cheng J.F."/>
            <person name="Tapia R."/>
            <person name="Han C."/>
            <person name="Goodwin L."/>
            <person name="Pitluck S."/>
            <person name="Huntemann M."/>
            <person name="Liolios K."/>
            <person name="Ivanova N."/>
            <person name="Pagani I."/>
            <person name="Mavromatis K."/>
            <person name="Ovchinikova G."/>
            <person name="Pati A."/>
            <person name="Chen A."/>
            <person name="Palaniappan K."/>
            <person name="Land M."/>
            <person name="Hauser L."/>
            <person name="Brambilla E.M."/>
            <person name="Huber H."/>
            <person name="Yasawong M."/>
            <person name="Rohde M."/>
            <person name="Spring S."/>
            <person name="Abt B."/>
            <person name="Sikorski J."/>
            <person name="Wirth R."/>
            <person name="Detter J.C."/>
            <person name="Woyke T."/>
            <person name="Bristow J."/>
            <person name="Eisen J.A."/>
            <person name="Markowitz V."/>
            <person name="Hugenholtz P."/>
            <person name="Kyrpides N.C."/>
            <person name="Klenk H.P."/>
            <person name="Lapidus A."/>
        </authorList>
    </citation>
    <scope>NUCLEOTIDE SEQUENCE [LARGE SCALE GENOMIC DNA]</scope>
    <source>
        <strain evidence="4">DSM 11204 / 1A</strain>
    </source>
</reference>
<dbReference type="PANTHER" id="PTHR22911">
    <property type="entry name" value="ACYL-MALONYL CONDENSING ENZYME-RELATED"/>
    <property type="match status" value="1"/>
</dbReference>
<dbReference type="RefSeq" id="WP_014026364.1">
    <property type="nucleotide sequence ID" value="NC_015931.1"/>
</dbReference>
<dbReference type="EMBL" id="CP002838">
    <property type="protein sequence ID" value="AEM38687.1"/>
    <property type="molecule type" value="Genomic_DNA"/>
</dbReference>
<feature type="transmembrane region" description="Helical" evidence="1">
    <location>
        <begin position="88"/>
        <end position="108"/>
    </location>
</feature>
<accession>G0EDR8</accession>
<dbReference type="Pfam" id="PF00892">
    <property type="entry name" value="EamA"/>
    <property type="match status" value="1"/>
</dbReference>
<feature type="domain" description="EamA" evidence="2">
    <location>
        <begin position="142"/>
        <end position="276"/>
    </location>
</feature>
<dbReference type="eggNOG" id="arCOG00271">
    <property type="taxonomic scope" value="Archaea"/>
</dbReference>
<feature type="transmembrane region" description="Helical" evidence="1">
    <location>
        <begin position="259"/>
        <end position="277"/>
    </location>
</feature>
<evidence type="ECO:0000259" key="2">
    <source>
        <dbReference type="Pfam" id="PF00892"/>
    </source>
</evidence>
<dbReference type="SUPFAM" id="SSF103481">
    <property type="entry name" value="Multidrug resistance efflux transporter EmrE"/>
    <property type="match status" value="1"/>
</dbReference>
<proteinExistence type="predicted"/>
<gene>
    <name evidence="3" type="ordered locus">Pyrfu_0818</name>
</gene>
<feature type="transmembrane region" description="Helical" evidence="1">
    <location>
        <begin position="120"/>
        <end position="136"/>
    </location>
</feature>
<dbReference type="InterPro" id="IPR037185">
    <property type="entry name" value="EmrE-like"/>
</dbReference>
<keyword evidence="1" id="KW-0812">Transmembrane</keyword>
<organism evidence="3 4">
    <name type="scientific">Pyrolobus fumarii (strain DSM 11204 / 1A)</name>
    <dbReference type="NCBI Taxonomy" id="694429"/>
    <lineage>
        <taxon>Archaea</taxon>
        <taxon>Thermoproteota</taxon>
        <taxon>Thermoprotei</taxon>
        <taxon>Desulfurococcales</taxon>
        <taxon>Pyrodictiaceae</taxon>
        <taxon>Pyrolobus</taxon>
    </lineage>
</organism>
<dbReference type="InParanoid" id="G0EDR8"/>
<dbReference type="GeneID" id="11139289"/>
<feature type="transmembrane region" description="Helical" evidence="1">
    <location>
        <begin position="233"/>
        <end position="253"/>
    </location>
</feature>
<name>G0EDR8_PYRF1</name>
<evidence type="ECO:0000313" key="3">
    <source>
        <dbReference type="EMBL" id="AEM38687.1"/>
    </source>
</evidence>
<feature type="transmembrane region" description="Helical" evidence="1">
    <location>
        <begin position="7"/>
        <end position="30"/>
    </location>
</feature>
<dbReference type="InterPro" id="IPR000620">
    <property type="entry name" value="EamA_dom"/>
</dbReference>
<feature type="transmembrane region" description="Helical" evidence="1">
    <location>
        <begin position="61"/>
        <end position="82"/>
    </location>
</feature>
<keyword evidence="4" id="KW-1185">Reference proteome</keyword>
<keyword evidence="1" id="KW-0472">Membrane</keyword>
<sequence length="288" mass="30351">MTSASRAYAAVAIGVFAVWWAAVLVKLASVDPLVAAWWRFTIGSVGAWIAYKLVSRNTRPILPPFTLTLLAGSLLALHMILWFASLELATVLASTALVCTYPVFTALFESATGIISWTRSLSITLVILAAITFTASGVNLEAVIYAIASSLAVTGYFLLLRYARVKGYPATLLATTTYATAAIITTLASLALGVNPLAAPYRSIPYLVALGLVPMLVGHTLLNYALASLPATVVTGAVLTEPLGAALLAYLVIGEKPPLEHVLYSLLVLIAAIIATFPPGHRGTSSRH</sequence>
<dbReference type="KEGG" id="pfm:Pyrfu_0818"/>